<dbReference type="InterPro" id="IPR027417">
    <property type="entry name" value="P-loop_NTPase"/>
</dbReference>
<dbReference type="Gene3D" id="3.40.50.300">
    <property type="entry name" value="P-loop containing nucleotide triphosphate hydrolases"/>
    <property type="match status" value="2"/>
</dbReference>
<gene>
    <name evidence="6 9" type="primary">smc</name>
    <name evidence="9" type="ORF">GCM10025770_07690</name>
</gene>
<feature type="coiled-coil region" evidence="6">
    <location>
        <begin position="458"/>
        <end position="506"/>
    </location>
</feature>
<proteinExistence type="inferred from homology"/>
<dbReference type="PANTHER" id="PTHR43977">
    <property type="entry name" value="STRUCTURAL MAINTENANCE OF CHROMOSOMES PROTEIN 3"/>
    <property type="match status" value="1"/>
</dbReference>
<keyword evidence="1 6" id="KW-0963">Cytoplasm</keyword>
<keyword evidence="5 6" id="KW-0238">DNA-binding</keyword>
<keyword evidence="4 6" id="KW-0175">Coiled coil</keyword>
<organism evidence="9 10">
    <name type="scientific">Viridibacterium curvum</name>
    <dbReference type="NCBI Taxonomy" id="1101404"/>
    <lineage>
        <taxon>Bacteria</taxon>
        <taxon>Pseudomonadati</taxon>
        <taxon>Pseudomonadota</taxon>
        <taxon>Betaproteobacteria</taxon>
        <taxon>Rhodocyclales</taxon>
        <taxon>Rhodocyclaceae</taxon>
        <taxon>Viridibacterium</taxon>
    </lineage>
</organism>
<dbReference type="InterPro" id="IPR011890">
    <property type="entry name" value="SMC_prok"/>
</dbReference>
<comment type="subcellular location">
    <subcellularLocation>
        <location evidence="6">Cytoplasm</location>
    </subcellularLocation>
</comment>
<accession>A0ABP9QDQ8</accession>
<evidence type="ECO:0000256" key="6">
    <source>
        <dbReference type="HAMAP-Rule" id="MF_01894"/>
    </source>
</evidence>
<evidence type="ECO:0000256" key="2">
    <source>
        <dbReference type="ARBA" id="ARBA00022741"/>
    </source>
</evidence>
<feature type="binding site" evidence="6">
    <location>
        <begin position="32"/>
        <end position="39"/>
    </location>
    <ligand>
        <name>ATP</name>
        <dbReference type="ChEBI" id="CHEBI:30616"/>
    </ligand>
</feature>
<keyword evidence="3 6" id="KW-0067">ATP-binding</keyword>
<feature type="coiled-coil region" evidence="6">
    <location>
        <begin position="687"/>
        <end position="749"/>
    </location>
</feature>
<dbReference type="Gene3D" id="1.10.287.1490">
    <property type="match status" value="1"/>
</dbReference>
<protein>
    <recommendedName>
        <fullName evidence="6">Chromosome partition protein Smc</fullName>
    </recommendedName>
</protein>
<dbReference type="EMBL" id="BAABLD010000002">
    <property type="protein sequence ID" value="GAA5160231.1"/>
    <property type="molecule type" value="Genomic_DNA"/>
</dbReference>
<dbReference type="SUPFAM" id="SSF52540">
    <property type="entry name" value="P-loop containing nucleoside triphosphate hydrolases"/>
    <property type="match status" value="1"/>
</dbReference>
<dbReference type="HAMAP" id="MF_01894">
    <property type="entry name" value="Smc_prok"/>
    <property type="match status" value="1"/>
</dbReference>
<comment type="subunit">
    <text evidence="6">Homodimer.</text>
</comment>
<dbReference type="Proteomes" id="UP001500547">
    <property type="component" value="Unassembled WGS sequence"/>
</dbReference>
<feature type="coiled-coil region" evidence="6">
    <location>
        <begin position="258"/>
        <end position="425"/>
    </location>
</feature>
<keyword evidence="10" id="KW-1185">Reference proteome</keyword>
<evidence type="ECO:0000256" key="7">
    <source>
        <dbReference type="SAM" id="MobiDB-lite"/>
    </source>
</evidence>
<evidence type="ECO:0000259" key="8">
    <source>
        <dbReference type="Pfam" id="PF02463"/>
    </source>
</evidence>
<dbReference type="RefSeq" id="WP_345531518.1">
    <property type="nucleotide sequence ID" value="NZ_BAABLD010000002.1"/>
</dbReference>
<comment type="caution">
    <text evidence="9">The sequence shown here is derived from an EMBL/GenBank/DDBJ whole genome shotgun (WGS) entry which is preliminary data.</text>
</comment>
<evidence type="ECO:0000256" key="1">
    <source>
        <dbReference type="ARBA" id="ARBA00022490"/>
    </source>
</evidence>
<reference evidence="10" key="1">
    <citation type="journal article" date="2019" name="Int. J. Syst. Evol. Microbiol.">
        <title>The Global Catalogue of Microorganisms (GCM) 10K type strain sequencing project: providing services to taxonomists for standard genome sequencing and annotation.</title>
        <authorList>
            <consortium name="The Broad Institute Genomics Platform"/>
            <consortium name="The Broad Institute Genome Sequencing Center for Infectious Disease"/>
            <person name="Wu L."/>
            <person name="Ma J."/>
        </authorList>
    </citation>
    <scope>NUCLEOTIDE SEQUENCE [LARGE SCALE GENOMIC DNA]</scope>
    <source>
        <strain evidence="10">JCM 18715</strain>
    </source>
</reference>
<evidence type="ECO:0000256" key="3">
    <source>
        <dbReference type="ARBA" id="ARBA00022840"/>
    </source>
</evidence>
<dbReference type="NCBIfam" id="TIGR02168">
    <property type="entry name" value="SMC_prok_B"/>
    <property type="match status" value="1"/>
</dbReference>
<feature type="region of interest" description="Disordered" evidence="7">
    <location>
        <begin position="784"/>
        <end position="803"/>
    </location>
</feature>
<sequence>MRLSKLKLAGFKSFVDPTTVLTPGQLVGIVGPNGCGKSNLIDAVRWVLGESRASALRGESMQDVIFNGSTSRKPVSRASVELVFDNADGRAAGQWSQYSEIAVKRVVERSGESEYFINNVRVRRKDVIDLFLGTGLGPRAYAIIEQGMISRVIEARPEEVRAFLEEAAGITKYKERRRETEGRLADARDNLARLEDLRAELGQQIVRLSSQAELATKYRSLQDTLSARQALLWVWKLREGESALQGADTRIAESGRSLEAAQEALRLSEARIALLREQHTRLAEAVGMAQGDVYAIAAEVSRIESELRALREAAARLTARSEQLSATRAQWQGRAAALTVDHENWQAQSASAEQALAAAQQAVAGTQGELPDAELRLAAARAALDATRQALAQAEQQVQVETARLAASERALQGLQQRRERTASELAQLTPPDTLALQSAREAVEQLTAEQAALHGAVAAAQGELETAQQTQRAAQGELNTAGQLATRLQARLDALRALQAKLRDQGDLADWLWQCGLADSDPLWQQVQVEAGAELALEAVLRERLAARGPLAESALSKVLGQPVPATTVVLREQGETSLSVQMAPEGLRPLRAQVSTASPRVAAVLDRWLVNVYLADDLAPFMQAPLAAGVVLVNAGGQMLTAGELVLFAPDAKTHGVLERQREIAQLDAELITAQHALEARRTALHQAEAAVQAAQAGLVAQREQTARLQQAAHEAQLSLVRLQEAQKRFEERSSQLMQERSEIERTLAAETARQAESGAALEQHRLAVNARHLALSAAEHALADAEQGRSRSRELSERQQRSLQEAEFALRECRTRLADITRNQTLVQEEIARNEQEAAQLASESAALDDSALQTSLQTALQLRTAREGELASRRDALESLGAQLRSSDEERLRAEQGLEPLREALAAARLARQSAEMLVAQAQERLAELAIQPDSVAPEALADVRETALVREVSRLTREMAELGPVNLAALDELAATSERKGYLDAQYDDLMQAIETLEAAIRRIDRETREQLSATYNTVNRHFGELFPQLFGGGEAALVLTGDEILDAGIQIVARPPGKKNASIHLLSGGEKALTAIALVFAMFQLNPAPFCMLDEVDAPLDDTNTERYCDMVKRMSAVTQFVFISHSKITMERAQQLVGVTMQEQGVSRIVEVDIDAAMKLAEPAAPVAAEPVN</sequence>
<dbReference type="InterPro" id="IPR003395">
    <property type="entry name" value="RecF/RecN/SMC_N"/>
</dbReference>
<feature type="coiled-coil region" evidence="6">
    <location>
        <begin position="170"/>
        <end position="211"/>
    </location>
</feature>
<dbReference type="PIRSF" id="PIRSF005719">
    <property type="entry name" value="SMC"/>
    <property type="match status" value="1"/>
</dbReference>
<comment type="similarity">
    <text evidence="6">Belongs to the SMC family.</text>
</comment>
<keyword evidence="2 6" id="KW-0547">Nucleotide-binding</keyword>
<evidence type="ECO:0000313" key="10">
    <source>
        <dbReference type="Proteomes" id="UP001500547"/>
    </source>
</evidence>
<feature type="domain" description="RecF/RecN/SMC N-terminal" evidence="8">
    <location>
        <begin position="3"/>
        <end position="1154"/>
    </location>
</feature>
<dbReference type="InterPro" id="IPR024704">
    <property type="entry name" value="SMC"/>
</dbReference>
<name>A0ABP9QDQ8_9RHOO</name>
<evidence type="ECO:0000256" key="4">
    <source>
        <dbReference type="ARBA" id="ARBA00023054"/>
    </source>
</evidence>
<feature type="coiled-coil region" evidence="6">
    <location>
        <begin position="909"/>
        <end position="936"/>
    </location>
</feature>
<dbReference type="CDD" id="cd03278">
    <property type="entry name" value="ABC_SMC_barmotin"/>
    <property type="match status" value="2"/>
</dbReference>
<dbReference type="Pfam" id="PF02463">
    <property type="entry name" value="SMC_N"/>
    <property type="match status" value="1"/>
</dbReference>
<evidence type="ECO:0000313" key="9">
    <source>
        <dbReference type="EMBL" id="GAA5160231.1"/>
    </source>
</evidence>
<comment type="function">
    <text evidence="6">Required for chromosome condensation and partitioning.</text>
</comment>
<evidence type="ECO:0000256" key="5">
    <source>
        <dbReference type="ARBA" id="ARBA00023125"/>
    </source>
</evidence>
<comment type="domain">
    <text evidence="6">Contains large globular domains required for ATP hydrolysis at each terminus and a third globular domain forming a flexible hinge near the middle of the molecule. These domains are separated by coiled-coil structures.</text>
</comment>